<keyword evidence="3" id="KW-1185">Reference proteome</keyword>
<proteinExistence type="predicted"/>
<feature type="compositionally biased region" description="Low complexity" evidence="1">
    <location>
        <begin position="306"/>
        <end position="315"/>
    </location>
</feature>
<evidence type="ECO:0000256" key="1">
    <source>
        <dbReference type="SAM" id="MobiDB-lite"/>
    </source>
</evidence>
<comment type="caution">
    <text evidence="2">The sequence shown here is derived from an EMBL/GenBank/DDBJ whole genome shotgun (WGS) entry which is preliminary data.</text>
</comment>
<feature type="region of interest" description="Disordered" evidence="1">
    <location>
        <begin position="215"/>
        <end position="403"/>
    </location>
</feature>
<feature type="compositionally biased region" description="Basic and acidic residues" evidence="1">
    <location>
        <begin position="246"/>
        <end position="255"/>
    </location>
</feature>
<evidence type="ECO:0000313" key="2">
    <source>
        <dbReference type="EMBL" id="GBG63548.1"/>
    </source>
</evidence>
<feature type="compositionally biased region" description="Pro residues" evidence="1">
    <location>
        <begin position="216"/>
        <end position="231"/>
    </location>
</feature>
<dbReference type="Gramene" id="GBG63548">
    <property type="protein sequence ID" value="GBG63548"/>
    <property type="gene ID" value="CBR_g38616"/>
</dbReference>
<reference evidence="2 3" key="1">
    <citation type="journal article" date="2018" name="Cell">
        <title>The Chara Genome: Secondary Complexity and Implications for Plant Terrestrialization.</title>
        <authorList>
            <person name="Nishiyama T."/>
            <person name="Sakayama H."/>
            <person name="Vries J.D."/>
            <person name="Buschmann H."/>
            <person name="Saint-Marcoux D."/>
            <person name="Ullrich K.K."/>
            <person name="Haas F.B."/>
            <person name="Vanderstraeten L."/>
            <person name="Becker D."/>
            <person name="Lang D."/>
            <person name="Vosolsobe S."/>
            <person name="Rombauts S."/>
            <person name="Wilhelmsson P.K.I."/>
            <person name="Janitza P."/>
            <person name="Kern R."/>
            <person name="Heyl A."/>
            <person name="Rumpler F."/>
            <person name="Villalobos L.I.A.C."/>
            <person name="Clay J.M."/>
            <person name="Skokan R."/>
            <person name="Toyoda A."/>
            <person name="Suzuki Y."/>
            <person name="Kagoshima H."/>
            <person name="Schijlen E."/>
            <person name="Tajeshwar N."/>
            <person name="Catarino B."/>
            <person name="Hetherington A.J."/>
            <person name="Saltykova A."/>
            <person name="Bonnot C."/>
            <person name="Breuninger H."/>
            <person name="Symeonidi A."/>
            <person name="Radhakrishnan G.V."/>
            <person name="Van Nieuwerburgh F."/>
            <person name="Deforce D."/>
            <person name="Chang C."/>
            <person name="Karol K.G."/>
            <person name="Hedrich R."/>
            <person name="Ulvskov P."/>
            <person name="Glockner G."/>
            <person name="Delwiche C.F."/>
            <person name="Petrasek J."/>
            <person name="Van de Peer Y."/>
            <person name="Friml J."/>
            <person name="Beilby M."/>
            <person name="Dolan L."/>
            <person name="Kohara Y."/>
            <person name="Sugano S."/>
            <person name="Fujiyama A."/>
            <person name="Delaux P.-M."/>
            <person name="Quint M."/>
            <person name="TheiBen G."/>
            <person name="Hagemann M."/>
            <person name="Harholt J."/>
            <person name="Dunand C."/>
            <person name="Zachgo S."/>
            <person name="Langdale J."/>
            <person name="Maumus F."/>
            <person name="Straeten D.V.D."/>
            <person name="Gould S.B."/>
            <person name="Rensing S.A."/>
        </authorList>
    </citation>
    <scope>NUCLEOTIDE SEQUENCE [LARGE SCALE GENOMIC DNA]</scope>
    <source>
        <strain evidence="2 3">S276</strain>
    </source>
</reference>
<feature type="compositionally biased region" description="Polar residues" evidence="1">
    <location>
        <begin position="47"/>
        <end position="58"/>
    </location>
</feature>
<accession>A0A388K0H9</accession>
<feature type="compositionally biased region" description="Low complexity" evidence="1">
    <location>
        <begin position="276"/>
        <end position="287"/>
    </location>
</feature>
<dbReference type="Proteomes" id="UP000265515">
    <property type="component" value="Unassembled WGS sequence"/>
</dbReference>
<feature type="compositionally biased region" description="Basic and acidic residues" evidence="1">
    <location>
        <begin position="134"/>
        <end position="145"/>
    </location>
</feature>
<evidence type="ECO:0000313" key="3">
    <source>
        <dbReference type="Proteomes" id="UP000265515"/>
    </source>
</evidence>
<dbReference type="EMBL" id="BFEA01000040">
    <property type="protein sequence ID" value="GBG63548.1"/>
    <property type="molecule type" value="Genomic_DNA"/>
</dbReference>
<organism evidence="2 3">
    <name type="scientific">Chara braunii</name>
    <name type="common">Braun's stonewort</name>
    <dbReference type="NCBI Taxonomy" id="69332"/>
    <lineage>
        <taxon>Eukaryota</taxon>
        <taxon>Viridiplantae</taxon>
        <taxon>Streptophyta</taxon>
        <taxon>Charophyceae</taxon>
        <taxon>Charales</taxon>
        <taxon>Characeae</taxon>
        <taxon>Chara</taxon>
    </lineage>
</organism>
<sequence>MKANGKSSGGRKQAPSAGPGEQAAVPTGPGRGGGNGGREVTRRLDTPSITRSKSSRSQAPIGAELMKEDQEEGEAKGAPAVVQRKNSTLLQPLTAGIPPFPALPETREGTDVRQPPSTETTGGAAAIPTLATEPLERKEDGRSAMEEAYGFSPFLLSPSSPPAPAGDGGDPDLGLQLSARSGDFYDPPYVIPFPKLPEGDRDGFILSLLEREFPEIYPPRPASPPPPPPPQSVETKEESLENTAIVEDKAEDRAAGRAAKGGKGGKRDKGKLPPLADTGAAATASAADKGREPRQTATRGAKRAGTKAAQPAVGAAAGGGAKKQKGPSSTDPPEGQIGGKGGPEAAAARAATSRGKVGAKRPMGAEQQGEVVGQAGEIAEDLTSEKPPLTKEQEAKERREKEKADVFNGRIASIDHGCVAAIEQSLDMEGYLEQMVIQAIEEEERILAEADKGYLKTTRALIVHEMLAQMRRDEFRQYVMKHAEALKHRYTKKKRVGGGGGGVLDDMKFVRDEVANTAWKRVMNSVQRQLVGGLCHQEDGSRTRLFEEPTVQN</sequence>
<protein>
    <submittedName>
        <fullName evidence="2">Uncharacterized protein</fullName>
    </submittedName>
</protein>
<feature type="compositionally biased region" description="Basic and acidic residues" evidence="1">
    <location>
        <begin position="388"/>
        <end position="403"/>
    </location>
</feature>
<dbReference type="AlphaFoldDB" id="A0A388K0H9"/>
<gene>
    <name evidence="2" type="ORF">CBR_g38616</name>
</gene>
<name>A0A388K0H9_CHABU</name>
<feature type="region of interest" description="Disordered" evidence="1">
    <location>
        <begin position="1"/>
        <end position="181"/>
    </location>
</feature>